<proteinExistence type="predicted"/>
<dbReference type="EC" id="6.6.1.2" evidence="2"/>
<dbReference type="AlphaFoldDB" id="A0A937W7P2"/>
<accession>A0A937W7P2</accession>
<dbReference type="InterPro" id="IPR003672">
    <property type="entry name" value="CobN/Mg_chltase"/>
</dbReference>
<evidence type="ECO:0000259" key="1">
    <source>
        <dbReference type="Pfam" id="PF02514"/>
    </source>
</evidence>
<dbReference type="Pfam" id="PF02514">
    <property type="entry name" value="CobN-Mg_chel"/>
    <property type="match status" value="1"/>
</dbReference>
<dbReference type="PANTHER" id="PTHR44119:SF4">
    <property type="entry name" value="AEROBIC COBALTOCHELATASE SUBUNIT COBN"/>
    <property type="match status" value="1"/>
</dbReference>
<protein>
    <submittedName>
        <fullName evidence="2">Cobaltochelatase subunit CobN</fullName>
        <ecNumber evidence="2">6.6.1.2</ecNumber>
    </submittedName>
</protein>
<feature type="non-terminal residue" evidence="2">
    <location>
        <position position="626"/>
    </location>
</feature>
<keyword evidence="2" id="KW-0436">Ligase</keyword>
<comment type="caution">
    <text evidence="2">The sequence shown here is derived from an EMBL/GenBank/DDBJ whole genome shotgun (WGS) entry which is preliminary data.</text>
</comment>
<organism evidence="2 3">
    <name type="scientific">Tectimicrobiota bacterium</name>
    <dbReference type="NCBI Taxonomy" id="2528274"/>
    <lineage>
        <taxon>Bacteria</taxon>
        <taxon>Pseudomonadati</taxon>
        <taxon>Nitrospinota/Tectimicrobiota group</taxon>
        <taxon>Candidatus Tectimicrobiota</taxon>
    </lineage>
</organism>
<sequence>AADVEPATLASGAVMVLVRLLGGRRAWEQGFDALATYCRHQGIPLLAWSGEQQVDAELMAASTAPGALVGAAFEYLRHGGIDNLKQLLLFLSDTLLMTGHGFEPPAPLPECGLYHPACAEQVSLEHYLASRWQRDRPAVGLLFYRTHWMSGNRAFVDALITAVETQGCNVLPVFCYSLRGTDGPPAALREYILDAQGQPRVDALISTLSYSMGSLIVQGATIAEGWSVAFLEALNLPIVQAITSTSSHAEWTDSDAGLTPLDTAMNVAIPEFDGRIISVPVSFKEVVVADHNLGEAVTRYLPVADRVQLVAGMGVRLARLRHTPNAQKRVAILFSSYPTKAARIGNAVGLDSPASLMHLLQALQQAGYDLGSAPLPPDSDSLMQALIASGTYDKEFLTEEQLHTAVGQIPAADYQQWYAAWPAAVQAQVRDAWGEPPGTVYRHNGSMTIAGLQFGNVFIGIQPPRGFGDNPIAIYHNPDLVPSHHYLGSYHWLRETFQADALIHMGKHGTLEWLPGKGIGLSAACYPDVALGDLPLIYPFIINDPGEGTQAKRRAHAVVVDHLIPAMMRAEVYNDIARLEQLMDEYYQVQTLDPSKLPTIQAQIWNLIVQANLHHDLHATDTPDDF</sequence>
<dbReference type="EMBL" id="VGLS01001133">
    <property type="protein sequence ID" value="MBM3226974.1"/>
    <property type="molecule type" value="Genomic_DNA"/>
</dbReference>
<feature type="domain" description="CobN/magnesium chelatase" evidence="1">
    <location>
        <begin position="74"/>
        <end position="620"/>
    </location>
</feature>
<dbReference type="CDD" id="cd10150">
    <property type="entry name" value="CobN_like"/>
    <property type="match status" value="1"/>
</dbReference>
<dbReference type="Proteomes" id="UP000712673">
    <property type="component" value="Unassembled WGS sequence"/>
</dbReference>
<name>A0A937W7P2_UNCTE</name>
<feature type="non-terminal residue" evidence="2">
    <location>
        <position position="1"/>
    </location>
</feature>
<reference evidence="2" key="1">
    <citation type="submission" date="2019-03" db="EMBL/GenBank/DDBJ databases">
        <title>Lake Tanganyika Metagenome-Assembled Genomes (MAGs).</title>
        <authorList>
            <person name="Tran P."/>
        </authorList>
    </citation>
    <scope>NUCLEOTIDE SEQUENCE</scope>
    <source>
        <strain evidence="2">K_DeepCast_65m_m2_066</strain>
    </source>
</reference>
<evidence type="ECO:0000313" key="3">
    <source>
        <dbReference type="Proteomes" id="UP000712673"/>
    </source>
</evidence>
<dbReference type="PANTHER" id="PTHR44119">
    <property type="entry name" value="MAGNESIUM-CHELATASE SUBUNIT CHLH, CHLOROPLASTIC"/>
    <property type="match status" value="1"/>
</dbReference>
<dbReference type="GO" id="GO:0051116">
    <property type="term" value="F:cobaltochelatase activity"/>
    <property type="evidence" value="ECO:0007669"/>
    <property type="project" value="UniProtKB-EC"/>
</dbReference>
<evidence type="ECO:0000313" key="2">
    <source>
        <dbReference type="EMBL" id="MBM3226974.1"/>
    </source>
</evidence>
<gene>
    <name evidence="2" type="primary">cobN</name>
    <name evidence="2" type="ORF">FJZ47_24675</name>
</gene>